<protein>
    <submittedName>
        <fullName evidence="2">Uncharacterized protein AlNc14C2G369</fullName>
    </submittedName>
</protein>
<feature type="region of interest" description="Disordered" evidence="1">
    <location>
        <begin position="281"/>
        <end position="303"/>
    </location>
</feature>
<organism evidence="2">
    <name type="scientific">Albugo laibachii Nc14</name>
    <dbReference type="NCBI Taxonomy" id="890382"/>
    <lineage>
        <taxon>Eukaryota</taxon>
        <taxon>Sar</taxon>
        <taxon>Stramenopiles</taxon>
        <taxon>Oomycota</taxon>
        <taxon>Peronosporomycetes</taxon>
        <taxon>Albuginales</taxon>
        <taxon>Albuginaceae</taxon>
        <taxon>Albugo</taxon>
    </lineage>
</organism>
<accession>F0VZN1</accession>
<dbReference type="GO" id="GO:0006401">
    <property type="term" value="P:RNA catabolic process"/>
    <property type="evidence" value="ECO:0007669"/>
    <property type="project" value="TreeGrafter"/>
</dbReference>
<dbReference type="PANTHER" id="PTHR13383">
    <property type="entry name" value="RIBONUCLEASE H2 SUBUNIT B"/>
    <property type="match status" value="1"/>
</dbReference>
<dbReference type="EMBL" id="FR824047">
    <property type="protein sequence ID" value="CCA14261.1"/>
    <property type="molecule type" value="Genomic_DNA"/>
</dbReference>
<gene>
    <name evidence="2" type="primary">AlNc14C2G369</name>
    <name evidence="2" type="ORF">ALNC14_004040</name>
</gene>
<dbReference type="HOGENOM" id="CLU_059670_0_0_1"/>
<evidence type="ECO:0000313" key="2">
    <source>
        <dbReference type="EMBL" id="CCA14261.1"/>
    </source>
</evidence>
<dbReference type="Gene3D" id="2.20.25.530">
    <property type="match status" value="1"/>
</dbReference>
<reference evidence="2" key="1">
    <citation type="journal article" date="2011" name="PLoS Biol.">
        <title>Gene gain and loss during evolution of obligate parasitism in the white rust pathogen of Arabidopsis thaliana.</title>
        <authorList>
            <person name="Kemen E."/>
            <person name="Gardiner A."/>
            <person name="Schultz-Larsen T."/>
            <person name="Kemen A.C."/>
            <person name="Balmuth A.L."/>
            <person name="Robert-Seilaniantz A."/>
            <person name="Bailey K."/>
            <person name="Holub E."/>
            <person name="Studholme D.J."/>
            <person name="Maclean D."/>
            <person name="Jones J.D."/>
        </authorList>
    </citation>
    <scope>NUCLEOTIDE SEQUENCE</scope>
</reference>
<name>F0VZN1_9STRA</name>
<dbReference type="PANTHER" id="PTHR13383:SF11">
    <property type="entry name" value="RIBONUCLEASE H2 SUBUNIT B"/>
    <property type="match status" value="1"/>
</dbReference>
<dbReference type="InterPro" id="IPR040456">
    <property type="entry name" value="RNase_H2_suB"/>
</dbReference>
<sequence>MTKHVFFMSKSLDKQPDLERFQADACEKPYLKLTSWPVDDAVDTKRRIVAINHQKLLHDVQRIGEKGIRSWFVGNGVVKDGRALLMTPMDPLFVLVSKLSASSNKSKSLNDLMASQRWWFELSDINEDSIESICNIDRSYLPDNYQVCDLYVKAEKDKIRQWLSRKVERLVDVLASVEDIDALEPCHDSAFGCTQENNRSNVTNSNILLPRRSATDSRHIKHTREAVHILEEYLKGDWFNELCLIYSIEVESFGSVDKSCTTSEQLLDIQRYNFRKRDALSEGKRSEVSKRQSSKKKSRLDEVNLSGSKSIKSFFMK</sequence>
<feature type="compositionally biased region" description="Basic and acidic residues" evidence="1">
    <location>
        <begin position="281"/>
        <end position="290"/>
    </location>
</feature>
<proteinExistence type="predicted"/>
<reference evidence="2" key="2">
    <citation type="submission" date="2011-02" db="EMBL/GenBank/DDBJ databases">
        <authorList>
            <person name="MacLean D."/>
        </authorList>
    </citation>
    <scope>NUCLEOTIDE SEQUENCE</scope>
</reference>
<dbReference type="Gene3D" id="1.10.20.120">
    <property type="match status" value="1"/>
</dbReference>
<evidence type="ECO:0000256" key="1">
    <source>
        <dbReference type="SAM" id="MobiDB-lite"/>
    </source>
</evidence>
<dbReference type="GO" id="GO:0005654">
    <property type="term" value="C:nucleoplasm"/>
    <property type="evidence" value="ECO:0007669"/>
    <property type="project" value="TreeGrafter"/>
</dbReference>
<dbReference type="AlphaFoldDB" id="F0VZN1"/>
<dbReference type="GO" id="GO:0032299">
    <property type="term" value="C:ribonuclease H2 complex"/>
    <property type="evidence" value="ECO:0007669"/>
    <property type="project" value="InterPro"/>
</dbReference>